<evidence type="ECO:0008006" key="2">
    <source>
        <dbReference type="Google" id="ProtNLM"/>
    </source>
</evidence>
<dbReference type="AlphaFoldDB" id="A0A6L2KQA5"/>
<protein>
    <recommendedName>
        <fullName evidence="2">CCHC-type domain-containing protein</fullName>
    </recommendedName>
</protein>
<sequence>MNQGNRKIQYVGNQIVGYNARKNGNQIFGNAQGIVAAPLIGNNGNVQNVNLIMCYKCRGVGYYARNCTKKNMVRDSNYYPERLMLFQQEEAGIELTTEQHDFLAYAFDKEQDNGEVNTNYIFMTKLQPKMTLLLFVTQMDSLCNIMAETPDVDFSGGKHKQRVVNHEKTNAYFESLLNNFKVELDRHVMVNQETKAENERLTTELAQYKGQQTFFEYIKQKYNDWL</sequence>
<comment type="caution">
    <text evidence="1">The sequence shown here is derived from an EMBL/GenBank/DDBJ whole genome shotgun (WGS) entry which is preliminary data.</text>
</comment>
<dbReference type="EMBL" id="BKCJ010002908">
    <property type="protein sequence ID" value="GEU51721.1"/>
    <property type="molecule type" value="Genomic_DNA"/>
</dbReference>
<organism evidence="1">
    <name type="scientific">Tanacetum cinerariifolium</name>
    <name type="common">Dalmatian daisy</name>
    <name type="synonym">Chrysanthemum cinerariifolium</name>
    <dbReference type="NCBI Taxonomy" id="118510"/>
    <lineage>
        <taxon>Eukaryota</taxon>
        <taxon>Viridiplantae</taxon>
        <taxon>Streptophyta</taxon>
        <taxon>Embryophyta</taxon>
        <taxon>Tracheophyta</taxon>
        <taxon>Spermatophyta</taxon>
        <taxon>Magnoliopsida</taxon>
        <taxon>eudicotyledons</taxon>
        <taxon>Gunneridae</taxon>
        <taxon>Pentapetalae</taxon>
        <taxon>asterids</taxon>
        <taxon>campanulids</taxon>
        <taxon>Asterales</taxon>
        <taxon>Asteraceae</taxon>
        <taxon>Asteroideae</taxon>
        <taxon>Anthemideae</taxon>
        <taxon>Anthemidinae</taxon>
        <taxon>Tanacetum</taxon>
    </lineage>
</organism>
<accession>A0A6L2KQA5</accession>
<proteinExistence type="predicted"/>
<evidence type="ECO:0000313" key="1">
    <source>
        <dbReference type="EMBL" id="GEU51721.1"/>
    </source>
</evidence>
<reference evidence="1" key="1">
    <citation type="journal article" date="2019" name="Sci. Rep.">
        <title>Draft genome of Tanacetum cinerariifolium, the natural source of mosquito coil.</title>
        <authorList>
            <person name="Yamashiro T."/>
            <person name="Shiraishi A."/>
            <person name="Satake H."/>
            <person name="Nakayama K."/>
        </authorList>
    </citation>
    <scope>NUCLEOTIDE SEQUENCE</scope>
</reference>
<name>A0A6L2KQA5_TANCI</name>
<gene>
    <name evidence="1" type="ORF">Tci_023699</name>
</gene>